<organism evidence="2 3">
    <name type="scientific">Portunus trituberculatus</name>
    <name type="common">Swimming crab</name>
    <name type="synonym">Neptunus trituberculatus</name>
    <dbReference type="NCBI Taxonomy" id="210409"/>
    <lineage>
        <taxon>Eukaryota</taxon>
        <taxon>Metazoa</taxon>
        <taxon>Ecdysozoa</taxon>
        <taxon>Arthropoda</taxon>
        <taxon>Crustacea</taxon>
        <taxon>Multicrustacea</taxon>
        <taxon>Malacostraca</taxon>
        <taxon>Eumalacostraca</taxon>
        <taxon>Eucarida</taxon>
        <taxon>Decapoda</taxon>
        <taxon>Pleocyemata</taxon>
        <taxon>Brachyura</taxon>
        <taxon>Eubrachyura</taxon>
        <taxon>Portunoidea</taxon>
        <taxon>Portunidae</taxon>
        <taxon>Portuninae</taxon>
        <taxon>Portunus</taxon>
    </lineage>
</organism>
<comment type="caution">
    <text evidence="2">The sequence shown here is derived from an EMBL/GenBank/DDBJ whole genome shotgun (WGS) entry which is preliminary data.</text>
</comment>
<evidence type="ECO:0000256" key="1">
    <source>
        <dbReference type="SAM" id="MobiDB-lite"/>
    </source>
</evidence>
<keyword evidence="3" id="KW-1185">Reference proteome</keyword>
<feature type="compositionally biased region" description="Low complexity" evidence="1">
    <location>
        <begin position="13"/>
        <end position="24"/>
    </location>
</feature>
<proteinExistence type="predicted"/>
<dbReference type="EMBL" id="VSRR010065410">
    <property type="protein sequence ID" value="MPC84416.1"/>
    <property type="molecule type" value="Genomic_DNA"/>
</dbReference>
<evidence type="ECO:0000313" key="3">
    <source>
        <dbReference type="Proteomes" id="UP000324222"/>
    </source>
</evidence>
<reference evidence="2 3" key="1">
    <citation type="submission" date="2019-05" db="EMBL/GenBank/DDBJ databases">
        <title>Another draft genome of Portunus trituberculatus and its Hox gene families provides insights of decapod evolution.</title>
        <authorList>
            <person name="Jeong J.-H."/>
            <person name="Song I."/>
            <person name="Kim S."/>
            <person name="Choi T."/>
            <person name="Kim D."/>
            <person name="Ryu S."/>
            <person name="Kim W."/>
        </authorList>
    </citation>
    <scope>NUCLEOTIDE SEQUENCE [LARGE SCALE GENOMIC DNA]</scope>
    <source>
        <tissue evidence="2">Muscle</tissue>
    </source>
</reference>
<dbReference type="AlphaFoldDB" id="A0A5B7IRZ7"/>
<feature type="region of interest" description="Disordered" evidence="1">
    <location>
        <begin position="1"/>
        <end position="62"/>
    </location>
</feature>
<name>A0A5B7IRZ7_PORTR</name>
<sequence length="62" mass="6618">MIIVGAFRAGHGAPPRSAARGTTRPAPPRPAPRPRGDGWPRRLHGMGGGRRQQAGALTFRPR</sequence>
<accession>A0A5B7IRZ7</accession>
<evidence type="ECO:0000313" key="2">
    <source>
        <dbReference type="EMBL" id="MPC84416.1"/>
    </source>
</evidence>
<protein>
    <submittedName>
        <fullName evidence="2">Uncharacterized protein</fullName>
    </submittedName>
</protein>
<dbReference type="Proteomes" id="UP000324222">
    <property type="component" value="Unassembled WGS sequence"/>
</dbReference>
<gene>
    <name evidence="2" type="ORF">E2C01_079153</name>
</gene>